<dbReference type="RefSeq" id="WP_210652659.1">
    <property type="nucleotide sequence ID" value="NZ_JAGKQQ010000001.1"/>
</dbReference>
<gene>
    <name evidence="2" type="ORF">J8F10_04460</name>
</gene>
<dbReference type="InterPro" id="IPR021889">
    <property type="entry name" value="DUF3500"/>
</dbReference>
<dbReference type="Pfam" id="PF12006">
    <property type="entry name" value="DUF3500"/>
    <property type="match status" value="1"/>
</dbReference>
<feature type="region of interest" description="Disordered" evidence="1">
    <location>
        <begin position="1"/>
        <end position="30"/>
    </location>
</feature>
<evidence type="ECO:0000256" key="1">
    <source>
        <dbReference type="SAM" id="MobiDB-lite"/>
    </source>
</evidence>
<dbReference type="Proteomes" id="UP000676565">
    <property type="component" value="Unassembled WGS sequence"/>
</dbReference>
<protein>
    <submittedName>
        <fullName evidence="2">DUF3500 domain-containing protein</fullName>
    </submittedName>
</protein>
<accession>A0ABS5BLE9</accession>
<sequence length="362" mass="39741">MMPAEQNPSCPDCESAPVPSTPGSAEPSVSLRGPFLARRDFIRVLGTTAAVAVTGGLTPLQKARAARAEKQAQAEAMIFDLFKSMDADQKKKLVRAWDHGVVNGKGTPARLLTHNAADGKSRIGDEYTKKQVELLDRIFRAIGSGEEGYKQLSRNGRFDASNDFETIGALIYGEAAEGKKFSLVFCGHHLTVRCDGNSEEKTAFGGPLYYGHSPSGYATTNVFYRQTKTANELFSALSTEQRKTAVMPGKWKDEHTGVPVPGKNSTVPGLGYADMSREQKELTQKVMTELVGPYRKEDGDEVMEIIKANGGMEKLAMAFYQEGKTNDKEPWSHWRLEGPGFVWSFRALPHVHTFVNVTSKLS</sequence>
<dbReference type="InterPro" id="IPR006311">
    <property type="entry name" value="TAT_signal"/>
</dbReference>
<feature type="region of interest" description="Disordered" evidence="1">
    <location>
        <begin position="245"/>
        <end position="267"/>
    </location>
</feature>
<proteinExistence type="predicted"/>
<dbReference type="EMBL" id="JAGKQQ010000001">
    <property type="protein sequence ID" value="MBP3954534.1"/>
    <property type="molecule type" value="Genomic_DNA"/>
</dbReference>
<evidence type="ECO:0000313" key="3">
    <source>
        <dbReference type="Proteomes" id="UP000676565"/>
    </source>
</evidence>
<name>A0ABS5BLE9_9BACT</name>
<evidence type="ECO:0000313" key="2">
    <source>
        <dbReference type="EMBL" id="MBP3954534.1"/>
    </source>
</evidence>
<keyword evidence="3" id="KW-1185">Reference proteome</keyword>
<comment type="caution">
    <text evidence="2">The sequence shown here is derived from an EMBL/GenBank/DDBJ whole genome shotgun (WGS) entry which is preliminary data.</text>
</comment>
<reference evidence="2 3" key="1">
    <citation type="submission" date="2021-04" db="EMBL/GenBank/DDBJ databases">
        <authorList>
            <person name="Ivanova A."/>
        </authorList>
    </citation>
    <scope>NUCLEOTIDE SEQUENCE [LARGE SCALE GENOMIC DNA]</scope>
    <source>
        <strain evidence="2 3">G18</strain>
    </source>
</reference>
<organism evidence="2 3">
    <name type="scientific">Gemmata palustris</name>
    <dbReference type="NCBI Taxonomy" id="2822762"/>
    <lineage>
        <taxon>Bacteria</taxon>
        <taxon>Pseudomonadati</taxon>
        <taxon>Planctomycetota</taxon>
        <taxon>Planctomycetia</taxon>
        <taxon>Gemmatales</taxon>
        <taxon>Gemmataceae</taxon>
        <taxon>Gemmata</taxon>
    </lineage>
</organism>
<dbReference type="PROSITE" id="PS51318">
    <property type="entry name" value="TAT"/>
    <property type="match status" value="1"/>
</dbReference>